<dbReference type="InterPro" id="IPR035906">
    <property type="entry name" value="MetI-like_sf"/>
</dbReference>
<dbReference type="PANTHER" id="PTHR43744:SF12">
    <property type="entry name" value="ABC TRANSPORTER PERMEASE PROTEIN MG189-RELATED"/>
    <property type="match status" value="1"/>
</dbReference>
<evidence type="ECO:0000256" key="1">
    <source>
        <dbReference type="ARBA" id="ARBA00004651"/>
    </source>
</evidence>
<evidence type="ECO:0000313" key="8">
    <source>
        <dbReference type="EMBL" id="GCE23792.1"/>
    </source>
</evidence>
<dbReference type="AlphaFoldDB" id="A0A402AXE5"/>
<dbReference type="PANTHER" id="PTHR43744">
    <property type="entry name" value="ABC TRANSPORTER PERMEASE PROTEIN MG189-RELATED-RELATED"/>
    <property type="match status" value="1"/>
</dbReference>
<proteinExistence type="predicted"/>
<keyword evidence="6 7" id="KW-0472">Membrane</keyword>
<evidence type="ECO:0000256" key="4">
    <source>
        <dbReference type="ARBA" id="ARBA00022692"/>
    </source>
</evidence>
<evidence type="ECO:0000256" key="2">
    <source>
        <dbReference type="ARBA" id="ARBA00022448"/>
    </source>
</evidence>
<evidence type="ECO:0000256" key="6">
    <source>
        <dbReference type="ARBA" id="ARBA00023136"/>
    </source>
</evidence>
<dbReference type="EMBL" id="BIFS01000002">
    <property type="protein sequence ID" value="GCE23792.1"/>
    <property type="molecule type" value="Genomic_DNA"/>
</dbReference>
<evidence type="ECO:0000256" key="7">
    <source>
        <dbReference type="SAM" id="Phobius"/>
    </source>
</evidence>
<dbReference type="Gene3D" id="1.10.3720.10">
    <property type="entry name" value="MetI-like"/>
    <property type="match status" value="1"/>
</dbReference>
<sequence length="93" mass="10190">MERCPASAQAALGFLGVITFINAWNDYLWPLIVLNDPRTYTLQIALAQLNGVYGTDYSMVMAGTLMSTIPLIIIFFLGARQFIANISAGALKF</sequence>
<evidence type="ECO:0000256" key="5">
    <source>
        <dbReference type="ARBA" id="ARBA00022989"/>
    </source>
</evidence>
<gene>
    <name evidence="8" type="ORF">KDK_75920</name>
</gene>
<keyword evidence="9" id="KW-1185">Reference proteome</keyword>
<comment type="subcellular location">
    <subcellularLocation>
        <location evidence="1">Cell membrane</location>
        <topology evidence="1">Multi-pass membrane protein</topology>
    </subcellularLocation>
</comment>
<keyword evidence="5 7" id="KW-1133">Transmembrane helix</keyword>
<evidence type="ECO:0000313" key="9">
    <source>
        <dbReference type="Proteomes" id="UP000287188"/>
    </source>
</evidence>
<evidence type="ECO:0000256" key="3">
    <source>
        <dbReference type="ARBA" id="ARBA00022475"/>
    </source>
</evidence>
<protein>
    <recommendedName>
        <fullName evidence="10">ABC transmembrane type-1 domain-containing protein</fullName>
    </recommendedName>
</protein>
<comment type="caution">
    <text evidence="8">The sequence shown here is derived from an EMBL/GenBank/DDBJ whole genome shotgun (WGS) entry which is preliminary data.</text>
</comment>
<keyword evidence="4 7" id="KW-0812">Transmembrane</keyword>
<reference evidence="9" key="1">
    <citation type="submission" date="2018-12" db="EMBL/GenBank/DDBJ databases">
        <title>Tengunoibacter tsumagoiensis gen. nov., sp. nov., Dictyobacter kobayashii sp. nov., D. alpinus sp. nov., and D. joshuensis sp. nov. and description of Dictyobacteraceae fam. nov. within the order Ktedonobacterales isolated from Tengu-no-mugimeshi.</title>
        <authorList>
            <person name="Wang C.M."/>
            <person name="Zheng Y."/>
            <person name="Sakai Y."/>
            <person name="Toyoda A."/>
            <person name="Minakuchi Y."/>
            <person name="Abe K."/>
            <person name="Yokota A."/>
            <person name="Yabe S."/>
        </authorList>
    </citation>
    <scope>NUCLEOTIDE SEQUENCE [LARGE SCALE GENOMIC DNA]</scope>
    <source>
        <strain evidence="9">Uno11</strain>
    </source>
</reference>
<accession>A0A402AXE5</accession>
<name>A0A402AXE5_9CHLR</name>
<keyword evidence="2" id="KW-0813">Transport</keyword>
<organism evidence="8 9">
    <name type="scientific">Dictyobacter kobayashii</name>
    <dbReference type="NCBI Taxonomy" id="2014872"/>
    <lineage>
        <taxon>Bacteria</taxon>
        <taxon>Bacillati</taxon>
        <taxon>Chloroflexota</taxon>
        <taxon>Ktedonobacteria</taxon>
        <taxon>Ktedonobacterales</taxon>
        <taxon>Dictyobacteraceae</taxon>
        <taxon>Dictyobacter</taxon>
    </lineage>
</organism>
<dbReference type="Proteomes" id="UP000287188">
    <property type="component" value="Unassembled WGS sequence"/>
</dbReference>
<dbReference type="GO" id="GO:0005886">
    <property type="term" value="C:plasma membrane"/>
    <property type="evidence" value="ECO:0007669"/>
    <property type="project" value="UniProtKB-SubCell"/>
</dbReference>
<keyword evidence="3" id="KW-1003">Cell membrane</keyword>
<dbReference type="SUPFAM" id="SSF161098">
    <property type="entry name" value="MetI-like"/>
    <property type="match status" value="1"/>
</dbReference>
<feature type="transmembrane region" description="Helical" evidence="7">
    <location>
        <begin position="57"/>
        <end position="77"/>
    </location>
</feature>
<evidence type="ECO:0008006" key="10">
    <source>
        <dbReference type="Google" id="ProtNLM"/>
    </source>
</evidence>